<gene>
    <name evidence="7" type="ORF">DI536_08010</name>
</gene>
<evidence type="ECO:0000256" key="3">
    <source>
        <dbReference type="ARBA" id="ARBA00022777"/>
    </source>
</evidence>
<keyword evidence="2" id="KW-0547">Nucleotide-binding</keyword>
<evidence type="ECO:0000313" key="8">
    <source>
        <dbReference type="Proteomes" id="UP000249061"/>
    </source>
</evidence>
<dbReference type="CDD" id="cd14014">
    <property type="entry name" value="STKc_PknB_like"/>
    <property type="match status" value="1"/>
</dbReference>
<proteinExistence type="predicted"/>
<dbReference type="SUPFAM" id="SSF56112">
    <property type="entry name" value="Protein kinase-like (PK-like)"/>
    <property type="match status" value="1"/>
</dbReference>
<comment type="caution">
    <text evidence="7">The sequence shown here is derived from an EMBL/GenBank/DDBJ whole genome shotgun (WGS) entry which is preliminary data.</text>
</comment>
<organism evidence="7 8">
    <name type="scientific">Archangium gephyra</name>
    <dbReference type="NCBI Taxonomy" id="48"/>
    <lineage>
        <taxon>Bacteria</taxon>
        <taxon>Pseudomonadati</taxon>
        <taxon>Myxococcota</taxon>
        <taxon>Myxococcia</taxon>
        <taxon>Myxococcales</taxon>
        <taxon>Cystobacterineae</taxon>
        <taxon>Archangiaceae</taxon>
        <taxon>Archangium</taxon>
    </lineage>
</organism>
<dbReference type="PROSITE" id="PS00108">
    <property type="entry name" value="PROTEIN_KINASE_ST"/>
    <property type="match status" value="1"/>
</dbReference>
<dbReference type="PANTHER" id="PTHR43289">
    <property type="entry name" value="MITOGEN-ACTIVATED PROTEIN KINASE KINASE KINASE 20-RELATED"/>
    <property type="match status" value="1"/>
</dbReference>
<evidence type="ECO:0000256" key="1">
    <source>
        <dbReference type="ARBA" id="ARBA00022679"/>
    </source>
</evidence>
<dbReference type="Proteomes" id="UP000249061">
    <property type="component" value="Unassembled WGS sequence"/>
</dbReference>
<feature type="region of interest" description="Disordered" evidence="5">
    <location>
        <begin position="277"/>
        <end position="304"/>
    </location>
</feature>
<evidence type="ECO:0000259" key="6">
    <source>
        <dbReference type="PROSITE" id="PS50011"/>
    </source>
</evidence>
<keyword evidence="4" id="KW-0067">ATP-binding</keyword>
<feature type="domain" description="Protein kinase" evidence="6">
    <location>
        <begin position="9"/>
        <end position="275"/>
    </location>
</feature>
<dbReference type="SMART" id="SM00220">
    <property type="entry name" value="S_TKc"/>
    <property type="match status" value="1"/>
</dbReference>
<accession>A0A2W5V1Q7</accession>
<dbReference type="InterPro" id="IPR000719">
    <property type="entry name" value="Prot_kinase_dom"/>
</dbReference>
<evidence type="ECO:0000256" key="4">
    <source>
        <dbReference type="ARBA" id="ARBA00022840"/>
    </source>
</evidence>
<dbReference type="AlphaFoldDB" id="A0A2W5V1Q7"/>
<sequence length="304" mass="32795">MSLILDGRYRLVKAAGSGGTANVFLAEETKSGTKVAVKVLKKSMAEQQDMLGRFRREAATLQKVSHPNIVKLIELTESPQGLVLVMEWAEGQRLDEISLTPDEVKLVLVQLASALATVHAAGVLHRDLKPENVMVERVPGEGVRARLLDFGIARFGGEPPPGGFVSMLGQVAGTPSILAPEQIRGETPDTRSDVYAFGILGWRMVTGAVPFAGKSDFATLQMHLQDKLPKFKPLDPSLAAFEPVLRRCLEKKPDDRFHEGMELLNALGMATAPAVATSATPLPTSPSSAAVEAPAKKKKWWPFG</sequence>
<dbReference type="Gene3D" id="1.10.510.10">
    <property type="entry name" value="Transferase(Phosphotransferase) domain 1"/>
    <property type="match status" value="1"/>
</dbReference>
<feature type="compositionally biased region" description="Low complexity" evidence="5">
    <location>
        <begin position="277"/>
        <end position="290"/>
    </location>
</feature>
<dbReference type="PROSITE" id="PS50011">
    <property type="entry name" value="PROTEIN_KINASE_DOM"/>
    <property type="match status" value="1"/>
</dbReference>
<dbReference type="InterPro" id="IPR008271">
    <property type="entry name" value="Ser/Thr_kinase_AS"/>
</dbReference>
<evidence type="ECO:0000256" key="5">
    <source>
        <dbReference type="SAM" id="MobiDB-lite"/>
    </source>
</evidence>
<dbReference type="GO" id="GO:0005524">
    <property type="term" value="F:ATP binding"/>
    <property type="evidence" value="ECO:0007669"/>
    <property type="project" value="UniProtKB-KW"/>
</dbReference>
<keyword evidence="3" id="KW-0418">Kinase</keyword>
<dbReference type="GO" id="GO:0004674">
    <property type="term" value="F:protein serine/threonine kinase activity"/>
    <property type="evidence" value="ECO:0007669"/>
    <property type="project" value="TreeGrafter"/>
</dbReference>
<dbReference type="PANTHER" id="PTHR43289:SF6">
    <property type="entry name" value="SERINE_THREONINE-PROTEIN KINASE NEKL-3"/>
    <property type="match status" value="1"/>
</dbReference>
<evidence type="ECO:0000256" key="2">
    <source>
        <dbReference type="ARBA" id="ARBA00022741"/>
    </source>
</evidence>
<name>A0A2W5V1Q7_9BACT</name>
<keyword evidence="1" id="KW-0808">Transferase</keyword>
<protein>
    <recommendedName>
        <fullName evidence="6">Protein kinase domain-containing protein</fullName>
    </recommendedName>
</protein>
<dbReference type="EMBL" id="QFQP01000005">
    <property type="protein sequence ID" value="PZR15388.1"/>
    <property type="molecule type" value="Genomic_DNA"/>
</dbReference>
<dbReference type="Pfam" id="PF00069">
    <property type="entry name" value="Pkinase"/>
    <property type="match status" value="1"/>
</dbReference>
<evidence type="ECO:0000313" key="7">
    <source>
        <dbReference type="EMBL" id="PZR15388.1"/>
    </source>
</evidence>
<reference evidence="7 8" key="1">
    <citation type="submission" date="2017-08" db="EMBL/GenBank/DDBJ databases">
        <title>Infants hospitalized years apart are colonized by the same room-sourced microbial strains.</title>
        <authorList>
            <person name="Brooks B."/>
            <person name="Olm M.R."/>
            <person name="Firek B.A."/>
            <person name="Baker R."/>
            <person name="Thomas B.C."/>
            <person name="Morowitz M.J."/>
            <person name="Banfield J.F."/>
        </authorList>
    </citation>
    <scope>NUCLEOTIDE SEQUENCE [LARGE SCALE GENOMIC DNA]</scope>
    <source>
        <strain evidence="7">S2_003_000_R2_14</strain>
    </source>
</reference>
<dbReference type="InterPro" id="IPR011009">
    <property type="entry name" value="Kinase-like_dom_sf"/>
</dbReference>